<gene>
    <name evidence="2" type="ORF">COX47_00890</name>
</gene>
<organism evidence="2 3">
    <name type="scientific">Candidatus Roizmanbacteria bacterium CG23_combo_of_CG06-09_8_20_14_all_35_49</name>
    <dbReference type="NCBI Taxonomy" id="1974863"/>
    <lineage>
        <taxon>Bacteria</taxon>
        <taxon>Candidatus Roizmaniibacteriota</taxon>
    </lineage>
</organism>
<keyword evidence="1" id="KW-0472">Membrane</keyword>
<evidence type="ECO:0000256" key="1">
    <source>
        <dbReference type="SAM" id="Phobius"/>
    </source>
</evidence>
<comment type="caution">
    <text evidence="2">The sequence shown here is derived from an EMBL/GenBank/DDBJ whole genome shotgun (WGS) entry which is preliminary data.</text>
</comment>
<feature type="transmembrane region" description="Helical" evidence="1">
    <location>
        <begin position="13"/>
        <end position="32"/>
    </location>
</feature>
<proteinExistence type="predicted"/>
<feature type="transmembrane region" description="Helical" evidence="1">
    <location>
        <begin position="77"/>
        <end position="97"/>
    </location>
</feature>
<name>A0A2G9Y7D6_9BACT</name>
<dbReference type="EMBL" id="PCRE01000015">
    <property type="protein sequence ID" value="PIP15155.1"/>
    <property type="molecule type" value="Genomic_DNA"/>
</dbReference>
<keyword evidence="1" id="KW-0812">Transmembrane</keyword>
<reference evidence="2 3" key="1">
    <citation type="submission" date="2017-09" db="EMBL/GenBank/DDBJ databases">
        <title>Depth-based differentiation of microbial function through sediment-hosted aquifers and enrichment of novel symbionts in the deep terrestrial subsurface.</title>
        <authorList>
            <person name="Probst A.J."/>
            <person name="Ladd B."/>
            <person name="Jarett J.K."/>
            <person name="Geller-Mcgrath D.E."/>
            <person name="Sieber C.M."/>
            <person name="Emerson J.B."/>
            <person name="Anantharaman K."/>
            <person name="Thomas B.C."/>
            <person name="Malmstrom R."/>
            <person name="Stieglmeier M."/>
            <person name="Klingl A."/>
            <person name="Woyke T."/>
            <person name="Ryan C.M."/>
            <person name="Banfield J.F."/>
        </authorList>
    </citation>
    <scope>NUCLEOTIDE SEQUENCE [LARGE SCALE GENOMIC DNA]</scope>
    <source>
        <strain evidence="2">CG23_combo_of_CG06-09_8_20_14_all_35_49</strain>
    </source>
</reference>
<protein>
    <submittedName>
        <fullName evidence="2">Uncharacterized protein</fullName>
    </submittedName>
</protein>
<evidence type="ECO:0000313" key="3">
    <source>
        <dbReference type="Proteomes" id="UP000231025"/>
    </source>
</evidence>
<keyword evidence="1" id="KW-1133">Transmembrane helix</keyword>
<dbReference type="Proteomes" id="UP000231025">
    <property type="component" value="Unassembled WGS sequence"/>
</dbReference>
<evidence type="ECO:0000313" key="2">
    <source>
        <dbReference type="EMBL" id="PIP15155.1"/>
    </source>
</evidence>
<sequence>MNLFSILSYLNKLSLLAFIVTLVALGYQLYLLKKENKVKKSDPLIPKFREEITTEIPNYTKLNPALLTSNKNNKNKWLYLAIFFSFFLVLVIFLLIIKKSEQKPTANPSQLVKYITSIGIKVYNNNWIELKDSEIKKLRPGNRIVIGIETIKDNNIDKARIRVNSNRWVDKDVTDKLNQAKNVFYREYIIASDDSALKIEAELHSVTDNWLSQ</sequence>
<accession>A0A2G9Y7D6</accession>
<dbReference type="AlphaFoldDB" id="A0A2G9Y7D6"/>